<organism evidence="2 3">
    <name type="scientific">Leptospira brenneri</name>
    <dbReference type="NCBI Taxonomy" id="2023182"/>
    <lineage>
        <taxon>Bacteria</taxon>
        <taxon>Pseudomonadati</taxon>
        <taxon>Spirochaetota</taxon>
        <taxon>Spirochaetia</taxon>
        <taxon>Leptospirales</taxon>
        <taxon>Leptospiraceae</taxon>
        <taxon>Leptospira</taxon>
    </lineage>
</organism>
<reference evidence="2" key="1">
    <citation type="journal article" date="2019" name="PLoS Negl. Trop. Dis.">
        <title>Revisiting the worldwide diversity of Leptospira species in the environment.</title>
        <authorList>
            <person name="Vincent A.T."/>
            <person name="Schiettekatte O."/>
            <person name="Bourhy P."/>
            <person name="Veyrier F.J."/>
            <person name="Picardeau M."/>
        </authorList>
    </citation>
    <scope>NUCLEOTIDE SEQUENCE [LARGE SCALE GENOMIC DNA]</scope>
    <source>
        <strain evidence="2">201800277</strain>
    </source>
</reference>
<dbReference type="Proteomes" id="UP000297891">
    <property type="component" value="Unassembled WGS sequence"/>
</dbReference>
<dbReference type="InterPro" id="IPR031029">
    <property type="entry name" value="Lepto_8Cys"/>
</dbReference>
<sequence>MKKTNRLFSILVLVLFTGSIQAADFPKCKEACDKFYSCTVQVNPNASEEQKNTLKRGCEFNCNRPKYYNKIAGCLSSGDSCKAFSSCIMKEMQGNK</sequence>
<comment type="caution">
    <text evidence="2">The sequence shown here is derived from an EMBL/GenBank/DDBJ whole genome shotgun (WGS) entry which is preliminary data.</text>
</comment>
<proteinExistence type="predicted"/>
<name>A0A2M9Y2Y2_9LEPT</name>
<keyword evidence="1" id="KW-0732">Signal</keyword>
<dbReference type="RefSeq" id="WP_100790307.1">
    <property type="nucleotide sequence ID" value="NZ_NPDQ01000003.1"/>
</dbReference>
<protein>
    <submittedName>
        <fullName evidence="2">Cys-rich protein</fullName>
    </submittedName>
</protein>
<dbReference type="EMBL" id="RQFP01000014">
    <property type="protein sequence ID" value="TGK91424.1"/>
    <property type="molecule type" value="Genomic_DNA"/>
</dbReference>
<feature type="signal peptide" evidence="1">
    <location>
        <begin position="1"/>
        <end position="22"/>
    </location>
</feature>
<accession>A0A2M9Y2Y2</accession>
<evidence type="ECO:0000313" key="2">
    <source>
        <dbReference type="EMBL" id="TGK91424.1"/>
    </source>
</evidence>
<keyword evidence="3" id="KW-1185">Reference proteome</keyword>
<dbReference type="NCBIfam" id="TIGR04453">
    <property type="entry name" value="Lepto_8Cys"/>
    <property type="match status" value="1"/>
</dbReference>
<evidence type="ECO:0000256" key="1">
    <source>
        <dbReference type="SAM" id="SignalP"/>
    </source>
</evidence>
<dbReference type="OrthoDB" id="330354at2"/>
<dbReference type="AlphaFoldDB" id="A0A2M9Y2Y2"/>
<feature type="chain" id="PRO_5044383730" evidence="1">
    <location>
        <begin position="23"/>
        <end position="96"/>
    </location>
</feature>
<evidence type="ECO:0000313" key="3">
    <source>
        <dbReference type="Proteomes" id="UP000297891"/>
    </source>
</evidence>
<gene>
    <name evidence="2" type="ORF">EHQ30_14470</name>
</gene>